<dbReference type="Proteomes" id="UP001259659">
    <property type="component" value="Unassembled WGS sequence"/>
</dbReference>
<organism evidence="3 4">
    <name type="scientific">Haloarcula saliterrae</name>
    <dbReference type="NCBI Taxonomy" id="2950534"/>
    <lineage>
        <taxon>Archaea</taxon>
        <taxon>Methanobacteriati</taxon>
        <taxon>Methanobacteriota</taxon>
        <taxon>Stenosarchaea group</taxon>
        <taxon>Halobacteria</taxon>
        <taxon>Halobacteriales</taxon>
        <taxon>Haloarculaceae</taxon>
        <taxon>Haloarcula</taxon>
    </lineage>
</organism>
<name>A0ABU2FIT6_9EURY</name>
<protein>
    <submittedName>
        <fullName evidence="3">Uncharacterized protein</fullName>
    </submittedName>
</protein>
<dbReference type="EMBL" id="JAMQON010000007">
    <property type="protein sequence ID" value="MDS0261691.1"/>
    <property type="molecule type" value="Genomic_DNA"/>
</dbReference>
<dbReference type="InterPro" id="IPR055957">
    <property type="entry name" value="DUF7535"/>
</dbReference>
<feature type="compositionally biased region" description="Acidic residues" evidence="1">
    <location>
        <begin position="1"/>
        <end position="10"/>
    </location>
</feature>
<evidence type="ECO:0000256" key="2">
    <source>
        <dbReference type="SAM" id="Phobius"/>
    </source>
</evidence>
<keyword evidence="2" id="KW-0472">Membrane</keyword>
<feature type="transmembrane region" description="Helical" evidence="2">
    <location>
        <begin position="35"/>
        <end position="61"/>
    </location>
</feature>
<dbReference type="Pfam" id="PF24379">
    <property type="entry name" value="DUF7535"/>
    <property type="match status" value="1"/>
</dbReference>
<keyword evidence="2" id="KW-1133">Transmembrane helix</keyword>
<comment type="caution">
    <text evidence="3">The sequence shown here is derived from an EMBL/GenBank/DDBJ whole genome shotgun (WGS) entry which is preliminary data.</text>
</comment>
<evidence type="ECO:0000313" key="4">
    <source>
        <dbReference type="Proteomes" id="UP001259659"/>
    </source>
</evidence>
<evidence type="ECO:0000256" key="1">
    <source>
        <dbReference type="SAM" id="MobiDB-lite"/>
    </source>
</evidence>
<accession>A0ABU2FIT6</accession>
<keyword evidence="4" id="KW-1185">Reference proteome</keyword>
<keyword evidence="2" id="KW-0812">Transmembrane</keyword>
<gene>
    <name evidence="3" type="ORF">NDI56_20000</name>
</gene>
<proteinExistence type="predicted"/>
<feature type="region of interest" description="Disordered" evidence="1">
    <location>
        <begin position="1"/>
        <end position="29"/>
    </location>
</feature>
<sequence>MSMSDADDGDDSRLPGPLRTVTPPSGTHPDAQMDVIGWLIFLGLLILLLPVLPLLLVIWLIDRARGALGRR</sequence>
<reference evidence="3 4" key="1">
    <citation type="submission" date="2022-06" db="EMBL/GenBank/DDBJ databases">
        <title>Haloarcula sp. a new haloarchaeum isolate from saline soil.</title>
        <authorList>
            <person name="Strakova D."/>
            <person name="Galisteo C."/>
            <person name="Sanchez-Porro C."/>
            <person name="Ventosa A."/>
        </authorList>
    </citation>
    <scope>NUCLEOTIDE SEQUENCE [LARGE SCALE GENOMIC DNA]</scope>
    <source>
        <strain evidence="3 4">S1CR25-12</strain>
    </source>
</reference>
<evidence type="ECO:0000313" key="3">
    <source>
        <dbReference type="EMBL" id="MDS0261691.1"/>
    </source>
</evidence>